<dbReference type="OrthoDB" id="8188903at2759"/>
<evidence type="ECO:0000256" key="14">
    <source>
        <dbReference type="SAM" id="Phobius"/>
    </source>
</evidence>
<keyword evidence="4 12" id="KW-0894">Sodium channel</keyword>
<name>A0A8S9WVF0_APOLU</name>
<dbReference type="Gene3D" id="2.60.470.10">
    <property type="entry name" value="Acid-sensing ion channels like domains"/>
    <property type="match status" value="2"/>
</dbReference>
<feature type="region of interest" description="Disordered" evidence="13">
    <location>
        <begin position="864"/>
        <end position="884"/>
    </location>
</feature>
<evidence type="ECO:0000256" key="9">
    <source>
        <dbReference type="ARBA" id="ARBA00023136"/>
    </source>
</evidence>
<evidence type="ECO:0000256" key="2">
    <source>
        <dbReference type="ARBA" id="ARBA00007193"/>
    </source>
</evidence>
<comment type="similarity">
    <text evidence="2 12">Belongs to the amiloride-sensitive sodium channel (TC 1.A.6) family.</text>
</comment>
<dbReference type="Pfam" id="PF00858">
    <property type="entry name" value="ASC"/>
    <property type="match status" value="1"/>
</dbReference>
<accession>A0A8S9WVF0</accession>
<evidence type="ECO:0000256" key="10">
    <source>
        <dbReference type="ARBA" id="ARBA00023201"/>
    </source>
</evidence>
<dbReference type="PANTHER" id="PTHR11690:SF184">
    <property type="entry name" value="PICKPOCKET 31"/>
    <property type="match status" value="1"/>
</dbReference>
<evidence type="ECO:0000256" key="3">
    <source>
        <dbReference type="ARBA" id="ARBA00022448"/>
    </source>
</evidence>
<evidence type="ECO:0000313" key="15">
    <source>
        <dbReference type="EMBL" id="KAF6200687.1"/>
    </source>
</evidence>
<proteinExistence type="inferred from homology"/>
<protein>
    <submittedName>
        <fullName evidence="15">Uncharacterized protein</fullName>
    </submittedName>
</protein>
<reference evidence="15" key="1">
    <citation type="journal article" date="2021" name="Mol. Ecol. Resour.">
        <title>Apolygus lucorum genome provides insights into omnivorousness and mesophyll feeding.</title>
        <authorList>
            <person name="Liu Y."/>
            <person name="Liu H."/>
            <person name="Wang H."/>
            <person name="Huang T."/>
            <person name="Liu B."/>
            <person name="Yang B."/>
            <person name="Yin L."/>
            <person name="Li B."/>
            <person name="Zhang Y."/>
            <person name="Zhang S."/>
            <person name="Jiang F."/>
            <person name="Zhang X."/>
            <person name="Ren Y."/>
            <person name="Wang B."/>
            <person name="Wang S."/>
            <person name="Lu Y."/>
            <person name="Wu K."/>
            <person name="Fan W."/>
            <person name="Wang G."/>
        </authorList>
    </citation>
    <scope>NUCLEOTIDE SEQUENCE</scope>
    <source>
        <strain evidence="15">12Hb</strain>
    </source>
</reference>
<feature type="transmembrane region" description="Helical" evidence="14">
    <location>
        <begin position="34"/>
        <end position="54"/>
    </location>
</feature>
<keyword evidence="10 12" id="KW-0739">Sodium transport</keyword>
<dbReference type="GO" id="GO:0005886">
    <property type="term" value="C:plasma membrane"/>
    <property type="evidence" value="ECO:0007669"/>
    <property type="project" value="TreeGrafter"/>
</dbReference>
<evidence type="ECO:0000256" key="12">
    <source>
        <dbReference type="RuleBase" id="RU000679"/>
    </source>
</evidence>
<evidence type="ECO:0000256" key="6">
    <source>
        <dbReference type="ARBA" id="ARBA00022989"/>
    </source>
</evidence>
<dbReference type="PANTHER" id="PTHR11690">
    <property type="entry name" value="AMILORIDE-SENSITIVE SODIUM CHANNEL-RELATED"/>
    <property type="match status" value="1"/>
</dbReference>
<dbReference type="GO" id="GO:0015280">
    <property type="term" value="F:ligand-gated sodium channel activity"/>
    <property type="evidence" value="ECO:0007669"/>
    <property type="project" value="TreeGrafter"/>
</dbReference>
<dbReference type="InterPro" id="IPR001873">
    <property type="entry name" value="ENaC"/>
</dbReference>
<evidence type="ECO:0000313" key="16">
    <source>
        <dbReference type="Proteomes" id="UP000466442"/>
    </source>
</evidence>
<dbReference type="AlphaFoldDB" id="A0A8S9WVF0"/>
<evidence type="ECO:0000256" key="11">
    <source>
        <dbReference type="ARBA" id="ARBA00023303"/>
    </source>
</evidence>
<keyword evidence="3 12" id="KW-0813">Transport</keyword>
<keyword evidence="11 12" id="KW-0407">Ion channel</keyword>
<dbReference type="Proteomes" id="UP000466442">
    <property type="component" value="Unassembled WGS sequence"/>
</dbReference>
<feature type="transmembrane region" description="Helical" evidence="14">
    <location>
        <begin position="795"/>
        <end position="820"/>
    </location>
</feature>
<evidence type="ECO:0000256" key="1">
    <source>
        <dbReference type="ARBA" id="ARBA00004141"/>
    </source>
</evidence>
<evidence type="ECO:0000256" key="4">
    <source>
        <dbReference type="ARBA" id="ARBA00022461"/>
    </source>
</evidence>
<keyword evidence="16" id="KW-1185">Reference proteome</keyword>
<evidence type="ECO:0000256" key="7">
    <source>
        <dbReference type="ARBA" id="ARBA00023053"/>
    </source>
</evidence>
<keyword evidence="9 14" id="KW-0472">Membrane</keyword>
<gene>
    <name evidence="15" type="ORF">GE061_005131</name>
</gene>
<keyword evidence="5 12" id="KW-0812">Transmembrane</keyword>
<sequence>MSFPSRIKTYLDHSSIHGFPHITNQNKSLAERGFWAVICSSACYATWVLLQIALHSYEHSAVSFIVDPNYLNFNTTFPSLSICQTDYNFELIKEAGDRIYGPDRDMNINMFVRQIAYYDGTCATCSSQCKDLLNCSGDLGYITKMTRSPCSYLITNCSWNGQPFDCCSYFLPLQTEFGECFSINSANTVPPQQKTPKLHYSLNKTMGPVKLEFSTKEKLNLYLHSIDDVPTINHPKLEKISAGHEDHVSEYRWDFKILEIHNDPLLKSLPIRQRECRFPEEKFLQSNDTYSYSGCMVQCRGQHQNQLCNCTHHLMPKISGMKTCDLNGIVCLSKHLSKLRNPLCNCTTSCVEPDFHIISFRKIGKQDRKNNRTVDDYRRIVVRLLGHSSQRLVRIVVRTKLDLVVSMGSIHGLRYITEPGRHFTERVFWGGVCSLAVYFTYYLLMASWYSFQHNAVNFGVETAYLDWNTTFPSITICEHEAPDKIFDAGTTLYGEGRNMNLDFFVRDIAFFDGTCNSCTAHCGTTVNCTDDFNRIVVQVRAPCDDLMGDCAWGGVAFNCCLHFLPVKTEIGTCFSLNSKHTTPIEGVEELHLISNKQTGPGKIELSVFEAIKLFVHSPEDVPNLNHPQEEKVILNWGVVFDMVLHVVEIENDPSLNEVSVRQRNCRFPDENILQTHNYYSYSACVVDCRIKFGIKMCNCTHHHMPELHGVKTCGIEGLACLTKYADQLRTLKPRGSSKKGLECDCMSSCTEPEYTIISKKTVASDEVEGSVISVSMDNLPALRFKRNVVRTKLDLVVSMGGTAGLFLGASILSTAEWVYYMFIRKRTPRRENTTFGNGAIQSSTRTSYKTDVASKLISRSRNLARKSPGTRFKSQNTPAIRFMR</sequence>
<dbReference type="EMBL" id="WIXP02000013">
    <property type="protein sequence ID" value="KAF6200687.1"/>
    <property type="molecule type" value="Genomic_DNA"/>
</dbReference>
<dbReference type="Gene3D" id="1.10.287.770">
    <property type="entry name" value="YojJ-like"/>
    <property type="match status" value="1"/>
</dbReference>
<evidence type="ECO:0000256" key="13">
    <source>
        <dbReference type="SAM" id="MobiDB-lite"/>
    </source>
</evidence>
<keyword evidence="6 14" id="KW-1133">Transmembrane helix</keyword>
<evidence type="ECO:0000256" key="8">
    <source>
        <dbReference type="ARBA" id="ARBA00023065"/>
    </source>
</evidence>
<organism evidence="15 16">
    <name type="scientific">Apolygus lucorum</name>
    <name type="common">Small green plant bug</name>
    <name type="synonym">Lygocoris lucorum</name>
    <dbReference type="NCBI Taxonomy" id="248454"/>
    <lineage>
        <taxon>Eukaryota</taxon>
        <taxon>Metazoa</taxon>
        <taxon>Ecdysozoa</taxon>
        <taxon>Arthropoda</taxon>
        <taxon>Hexapoda</taxon>
        <taxon>Insecta</taxon>
        <taxon>Pterygota</taxon>
        <taxon>Neoptera</taxon>
        <taxon>Paraneoptera</taxon>
        <taxon>Hemiptera</taxon>
        <taxon>Heteroptera</taxon>
        <taxon>Panheteroptera</taxon>
        <taxon>Cimicomorpha</taxon>
        <taxon>Miridae</taxon>
        <taxon>Mirini</taxon>
        <taxon>Apolygus</taxon>
    </lineage>
</organism>
<keyword evidence="8 12" id="KW-0406">Ion transport</keyword>
<comment type="caution">
    <text evidence="15">The sequence shown here is derived from an EMBL/GenBank/DDBJ whole genome shotgun (WGS) entry which is preliminary data.</text>
</comment>
<keyword evidence="7" id="KW-0915">Sodium</keyword>
<comment type="subcellular location">
    <subcellularLocation>
        <location evidence="1">Membrane</location>
        <topology evidence="1">Multi-pass membrane protein</topology>
    </subcellularLocation>
</comment>
<evidence type="ECO:0000256" key="5">
    <source>
        <dbReference type="ARBA" id="ARBA00022692"/>
    </source>
</evidence>